<evidence type="ECO:0000259" key="4">
    <source>
        <dbReference type="PROSITE" id="PS01124"/>
    </source>
</evidence>
<dbReference type="SUPFAM" id="SSF52317">
    <property type="entry name" value="Class I glutamine amidotransferase-like"/>
    <property type="match status" value="1"/>
</dbReference>
<evidence type="ECO:0000313" key="5">
    <source>
        <dbReference type="EMBL" id="MBB3066748.1"/>
    </source>
</evidence>
<feature type="domain" description="HTH araC/xylS-type" evidence="4">
    <location>
        <begin position="230"/>
        <end position="328"/>
    </location>
</feature>
<dbReference type="Proteomes" id="UP000581135">
    <property type="component" value="Unassembled WGS sequence"/>
</dbReference>
<dbReference type="PANTHER" id="PTHR43130">
    <property type="entry name" value="ARAC-FAMILY TRANSCRIPTIONAL REGULATOR"/>
    <property type="match status" value="1"/>
</dbReference>
<dbReference type="PANTHER" id="PTHR43130:SF3">
    <property type="entry name" value="HTH-TYPE TRANSCRIPTIONAL REGULATOR RV1931C"/>
    <property type="match status" value="1"/>
</dbReference>
<dbReference type="Gene3D" id="3.40.50.880">
    <property type="match status" value="1"/>
</dbReference>
<comment type="caution">
    <text evidence="5">The sequence shown here is derived from an EMBL/GenBank/DDBJ whole genome shotgun (WGS) entry which is preliminary data.</text>
</comment>
<dbReference type="AlphaFoldDB" id="A0A839SWR3"/>
<dbReference type="SUPFAM" id="SSF46689">
    <property type="entry name" value="Homeodomain-like"/>
    <property type="match status" value="2"/>
</dbReference>
<dbReference type="RefSeq" id="WP_183417572.1">
    <property type="nucleotide sequence ID" value="NZ_JACHXA010000010.1"/>
</dbReference>
<protein>
    <submittedName>
        <fullName evidence="5">Transcriptional regulator GlxA family with amidase domain</fullName>
    </submittedName>
</protein>
<reference evidence="5 6" key="1">
    <citation type="submission" date="2020-08" db="EMBL/GenBank/DDBJ databases">
        <title>Genomic Encyclopedia of Type Strains, Phase III (KMG-III): the genomes of soil and plant-associated and newly described type strains.</title>
        <authorList>
            <person name="Whitman W."/>
        </authorList>
    </citation>
    <scope>NUCLEOTIDE SEQUENCE [LARGE SCALE GENOMIC DNA]</scope>
    <source>
        <strain evidence="5 6">CECT 8803</strain>
    </source>
</reference>
<name>A0A839SWR3_9PROT</name>
<evidence type="ECO:0000313" key="6">
    <source>
        <dbReference type="Proteomes" id="UP000581135"/>
    </source>
</evidence>
<evidence type="ECO:0000256" key="3">
    <source>
        <dbReference type="ARBA" id="ARBA00023163"/>
    </source>
</evidence>
<dbReference type="InterPro" id="IPR009057">
    <property type="entry name" value="Homeodomain-like_sf"/>
</dbReference>
<dbReference type="InterPro" id="IPR052158">
    <property type="entry name" value="INH-QAR"/>
</dbReference>
<dbReference type="Pfam" id="PF01965">
    <property type="entry name" value="DJ-1_PfpI"/>
    <property type="match status" value="1"/>
</dbReference>
<dbReference type="GO" id="GO:0043565">
    <property type="term" value="F:sequence-specific DNA binding"/>
    <property type="evidence" value="ECO:0007669"/>
    <property type="project" value="InterPro"/>
</dbReference>
<keyword evidence="2" id="KW-0238">DNA-binding</keyword>
<keyword evidence="1" id="KW-0805">Transcription regulation</keyword>
<dbReference type="Pfam" id="PF12833">
    <property type="entry name" value="HTH_18"/>
    <property type="match status" value="1"/>
</dbReference>
<proteinExistence type="predicted"/>
<dbReference type="Gene3D" id="1.10.10.60">
    <property type="entry name" value="Homeodomain-like"/>
    <property type="match status" value="2"/>
</dbReference>
<dbReference type="PROSITE" id="PS00041">
    <property type="entry name" value="HTH_ARAC_FAMILY_1"/>
    <property type="match status" value="1"/>
</dbReference>
<sequence>MLKPPHTHFFRPLAADQRQRVGLLLVPSFSHMTLAGIMDPLRAANRQAGRALYETCLISTDGKPVRSTSGFEIAVDASLGERLELDQLFVVSSYEVDKFCKPAVLRDLRRVAASGLPIGGMESGVFVLARAGLLDGYRATAHWEDLDHFATEFPRVATVGDRYVVDRNRASTSGAIPTLDFAIHLLRQQQGFALALEVASTFIYEQESSPRDAQRMLSLGRLKWAEPHLAAAIDLMEQNLEQPLSLMKLASRIGVSERTLQRDFHRVMGTSPARFYQWIRLNAARRLLLQTDLPMTDVAAACGFEDRSAFSRAFRTRFDNAPSVLRGEDRKPPSGSVRRG</sequence>
<keyword evidence="6" id="KW-1185">Reference proteome</keyword>
<dbReference type="InterPro" id="IPR018062">
    <property type="entry name" value="HTH_AraC-typ_CS"/>
</dbReference>
<dbReference type="InterPro" id="IPR018060">
    <property type="entry name" value="HTH_AraC"/>
</dbReference>
<evidence type="ECO:0000256" key="1">
    <source>
        <dbReference type="ARBA" id="ARBA00023015"/>
    </source>
</evidence>
<evidence type="ECO:0000256" key="2">
    <source>
        <dbReference type="ARBA" id="ARBA00023125"/>
    </source>
</evidence>
<gene>
    <name evidence="5" type="ORF">FHR98_003058</name>
</gene>
<organism evidence="5 6">
    <name type="scientific">Limibacillus halophilus</name>
    <dbReference type="NCBI Taxonomy" id="1579333"/>
    <lineage>
        <taxon>Bacteria</taxon>
        <taxon>Pseudomonadati</taxon>
        <taxon>Pseudomonadota</taxon>
        <taxon>Alphaproteobacteria</taxon>
        <taxon>Rhodospirillales</taxon>
        <taxon>Rhodovibrionaceae</taxon>
        <taxon>Limibacillus</taxon>
    </lineage>
</organism>
<dbReference type="EMBL" id="JACHXA010000010">
    <property type="protein sequence ID" value="MBB3066748.1"/>
    <property type="molecule type" value="Genomic_DNA"/>
</dbReference>
<dbReference type="SMART" id="SM00342">
    <property type="entry name" value="HTH_ARAC"/>
    <property type="match status" value="1"/>
</dbReference>
<dbReference type="InterPro" id="IPR029062">
    <property type="entry name" value="Class_I_gatase-like"/>
</dbReference>
<accession>A0A839SWR3</accession>
<dbReference type="InterPro" id="IPR002818">
    <property type="entry name" value="DJ-1/PfpI"/>
</dbReference>
<dbReference type="GO" id="GO:0003700">
    <property type="term" value="F:DNA-binding transcription factor activity"/>
    <property type="evidence" value="ECO:0007669"/>
    <property type="project" value="InterPro"/>
</dbReference>
<dbReference type="CDD" id="cd03136">
    <property type="entry name" value="GATase1_AraC_ArgR_like"/>
    <property type="match status" value="1"/>
</dbReference>
<dbReference type="PROSITE" id="PS01124">
    <property type="entry name" value="HTH_ARAC_FAMILY_2"/>
    <property type="match status" value="1"/>
</dbReference>
<keyword evidence="3" id="KW-0804">Transcription</keyword>